<dbReference type="AlphaFoldDB" id="A0A1I5RX09"/>
<keyword evidence="3" id="KW-1185">Reference proteome</keyword>
<dbReference type="RefSeq" id="WP_092015824.1">
    <property type="nucleotide sequence ID" value="NZ_FOXH01000004.1"/>
</dbReference>
<dbReference type="Proteomes" id="UP000199306">
    <property type="component" value="Unassembled WGS sequence"/>
</dbReference>
<feature type="transmembrane region" description="Helical" evidence="1">
    <location>
        <begin position="39"/>
        <end position="58"/>
    </location>
</feature>
<evidence type="ECO:0000313" key="2">
    <source>
        <dbReference type="EMBL" id="SFP62970.1"/>
    </source>
</evidence>
<dbReference type="EMBL" id="FOXH01000004">
    <property type="protein sequence ID" value="SFP62970.1"/>
    <property type="molecule type" value="Genomic_DNA"/>
</dbReference>
<gene>
    <name evidence="2" type="ORF">SAMN04515674_104287</name>
</gene>
<proteinExistence type="predicted"/>
<evidence type="ECO:0000256" key="1">
    <source>
        <dbReference type="SAM" id="Phobius"/>
    </source>
</evidence>
<organism evidence="2 3">
    <name type="scientific">Pseudarcicella hirudinis</name>
    <dbReference type="NCBI Taxonomy" id="1079859"/>
    <lineage>
        <taxon>Bacteria</taxon>
        <taxon>Pseudomonadati</taxon>
        <taxon>Bacteroidota</taxon>
        <taxon>Cytophagia</taxon>
        <taxon>Cytophagales</taxon>
        <taxon>Flectobacillaceae</taxon>
        <taxon>Pseudarcicella</taxon>
    </lineage>
</organism>
<protein>
    <submittedName>
        <fullName evidence="2">Uncharacterized protein</fullName>
    </submittedName>
</protein>
<keyword evidence="1" id="KW-0472">Membrane</keyword>
<keyword evidence="1" id="KW-1133">Transmembrane helix</keyword>
<dbReference type="STRING" id="1079859.SAMN04515674_104287"/>
<keyword evidence="1" id="KW-0812">Transmembrane</keyword>
<name>A0A1I5RX09_9BACT</name>
<evidence type="ECO:0000313" key="3">
    <source>
        <dbReference type="Proteomes" id="UP000199306"/>
    </source>
</evidence>
<reference evidence="2 3" key="1">
    <citation type="submission" date="2016-10" db="EMBL/GenBank/DDBJ databases">
        <authorList>
            <person name="de Groot N.N."/>
        </authorList>
    </citation>
    <scope>NUCLEOTIDE SEQUENCE [LARGE SCALE GENOMIC DNA]</scope>
    <source>
        <strain evidence="3">E92,LMG 26720,CCM 7988</strain>
    </source>
</reference>
<sequence>MSIFSTILGAIFGSSDNSSEELGALKQQVSSLTKSVKTFKIISALLGVGFITTLILYFRKK</sequence>
<accession>A0A1I5RX09</accession>